<proteinExistence type="predicted"/>
<name>A0A9W4K4U1_9EURO</name>
<evidence type="ECO:0000313" key="1">
    <source>
        <dbReference type="EMBL" id="CAG8429327.1"/>
    </source>
</evidence>
<dbReference type="AlphaFoldDB" id="A0A9W4K4U1"/>
<comment type="caution">
    <text evidence="1">The sequence shown here is derived from an EMBL/GenBank/DDBJ whole genome shotgun (WGS) entry which is preliminary data.</text>
</comment>
<sequence length="64" mass="6496">MVRGGLVPNWWALAAPDRTWVSVVEVGVEVSERRGSNEVGSVGASGAMSPGATGFLLGIVEVAG</sequence>
<dbReference type="EMBL" id="CAJVPD010000304">
    <property type="protein sequence ID" value="CAG8429327.1"/>
    <property type="molecule type" value="Genomic_DNA"/>
</dbReference>
<evidence type="ECO:0000313" key="2">
    <source>
        <dbReference type="Proteomes" id="UP001152592"/>
    </source>
</evidence>
<organism evidence="1 2">
    <name type="scientific">Penicillium salamii</name>
    <dbReference type="NCBI Taxonomy" id="1612424"/>
    <lineage>
        <taxon>Eukaryota</taxon>
        <taxon>Fungi</taxon>
        <taxon>Dikarya</taxon>
        <taxon>Ascomycota</taxon>
        <taxon>Pezizomycotina</taxon>
        <taxon>Eurotiomycetes</taxon>
        <taxon>Eurotiomycetidae</taxon>
        <taxon>Eurotiales</taxon>
        <taxon>Aspergillaceae</taxon>
        <taxon>Penicillium</taxon>
    </lineage>
</organism>
<dbReference type="OrthoDB" id="4424523at2759"/>
<protein>
    <submittedName>
        <fullName evidence="1">Uncharacterized protein</fullName>
    </submittedName>
</protein>
<accession>A0A9W4K4U1</accession>
<gene>
    <name evidence="1" type="ORF">PSALAMII_LOCUS10768</name>
</gene>
<dbReference type="Proteomes" id="UP001152592">
    <property type="component" value="Unassembled WGS sequence"/>
</dbReference>
<reference evidence="1" key="1">
    <citation type="submission" date="2021-07" db="EMBL/GenBank/DDBJ databases">
        <authorList>
            <person name="Branca A.L. A."/>
        </authorList>
    </citation>
    <scope>NUCLEOTIDE SEQUENCE</scope>
</reference>